<proteinExistence type="inferred from homology"/>
<keyword evidence="7 10" id="KW-0863">Zinc-finger</keyword>
<dbReference type="SUPFAM" id="SSF49599">
    <property type="entry name" value="TRAF domain-like"/>
    <property type="match status" value="2"/>
</dbReference>
<dbReference type="Pfam" id="PF21362">
    <property type="entry name" value="Sina_RING"/>
    <property type="match status" value="2"/>
</dbReference>
<dbReference type="Proteomes" id="UP000636709">
    <property type="component" value="Unassembled WGS sequence"/>
</dbReference>
<evidence type="ECO:0000256" key="3">
    <source>
        <dbReference type="ARBA" id="ARBA00009119"/>
    </source>
</evidence>
<evidence type="ECO:0000256" key="1">
    <source>
        <dbReference type="ARBA" id="ARBA00000900"/>
    </source>
</evidence>
<dbReference type="EC" id="2.3.2.27" evidence="4"/>
<comment type="similarity">
    <text evidence="3">Belongs to the SINA (Seven in absentia) family.</text>
</comment>
<evidence type="ECO:0000256" key="7">
    <source>
        <dbReference type="ARBA" id="ARBA00022771"/>
    </source>
</evidence>
<accession>A0A835KBR5</accession>
<evidence type="ECO:0000256" key="5">
    <source>
        <dbReference type="ARBA" id="ARBA00022679"/>
    </source>
</evidence>
<evidence type="ECO:0000256" key="8">
    <source>
        <dbReference type="ARBA" id="ARBA00022786"/>
    </source>
</evidence>
<feature type="region of interest" description="Disordered" evidence="11">
    <location>
        <begin position="348"/>
        <end position="383"/>
    </location>
</feature>
<gene>
    <name evidence="13" type="ORF">HU200_020467</name>
</gene>
<comment type="caution">
    <text evidence="13">The sequence shown here is derived from an EMBL/GenBank/DDBJ whole genome shotgun (WGS) entry which is preliminary data.</text>
</comment>
<dbReference type="InterPro" id="IPR013083">
    <property type="entry name" value="Znf_RING/FYVE/PHD"/>
</dbReference>
<name>A0A835KBR5_9POAL</name>
<evidence type="ECO:0000256" key="6">
    <source>
        <dbReference type="ARBA" id="ARBA00022723"/>
    </source>
</evidence>
<dbReference type="InterPro" id="IPR013010">
    <property type="entry name" value="Znf_SIAH"/>
</dbReference>
<keyword evidence="14" id="KW-1185">Reference proteome</keyword>
<evidence type="ECO:0000256" key="9">
    <source>
        <dbReference type="ARBA" id="ARBA00022833"/>
    </source>
</evidence>
<feature type="region of interest" description="Disordered" evidence="11">
    <location>
        <begin position="29"/>
        <end position="58"/>
    </location>
</feature>
<dbReference type="UniPathway" id="UPA00143"/>
<keyword evidence="6" id="KW-0479">Metal-binding</keyword>
<evidence type="ECO:0000313" key="14">
    <source>
        <dbReference type="Proteomes" id="UP000636709"/>
    </source>
</evidence>
<organism evidence="13 14">
    <name type="scientific">Digitaria exilis</name>
    <dbReference type="NCBI Taxonomy" id="1010633"/>
    <lineage>
        <taxon>Eukaryota</taxon>
        <taxon>Viridiplantae</taxon>
        <taxon>Streptophyta</taxon>
        <taxon>Embryophyta</taxon>
        <taxon>Tracheophyta</taxon>
        <taxon>Spermatophyta</taxon>
        <taxon>Magnoliopsida</taxon>
        <taxon>Liliopsida</taxon>
        <taxon>Poales</taxon>
        <taxon>Poaceae</taxon>
        <taxon>PACMAD clade</taxon>
        <taxon>Panicoideae</taxon>
        <taxon>Panicodae</taxon>
        <taxon>Paniceae</taxon>
        <taxon>Anthephorinae</taxon>
        <taxon>Digitaria</taxon>
    </lineage>
</organism>
<dbReference type="GO" id="GO:0016567">
    <property type="term" value="P:protein ubiquitination"/>
    <property type="evidence" value="ECO:0007669"/>
    <property type="project" value="UniProtKB-UniPathway"/>
</dbReference>
<evidence type="ECO:0000256" key="10">
    <source>
        <dbReference type="PROSITE-ProRule" id="PRU00455"/>
    </source>
</evidence>
<evidence type="ECO:0000259" key="12">
    <source>
        <dbReference type="PROSITE" id="PS51081"/>
    </source>
</evidence>
<dbReference type="CDD" id="cd16571">
    <property type="entry name" value="RING-HC_SIAHs"/>
    <property type="match status" value="2"/>
</dbReference>
<comment type="catalytic activity">
    <reaction evidence="1">
        <text>S-ubiquitinyl-[E2 ubiquitin-conjugating enzyme]-L-cysteine + [acceptor protein]-L-lysine = [E2 ubiquitin-conjugating enzyme]-L-cysteine + N(6)-ubiquitinyl-[acceptor protein]-L-lysine.</text>
        <dbReference type="EC" id="2.3.2.27"/>
    </reaction>
</comment>
<dbReference type="PROSITE" id="PS51081">
    <property type="entry name" value="ZF_SIAH"/>
    <property type="match status" value="2"/>
</dbReference>
<dbReference type="InterPro" id="IPR049548">
    <property type="entry name" value="Sina-like_RING"/>
</dbReference>
<dbReference type="GO" id="GO:0008270">
    <property type="term" value="F:zinc ion binding"/>
    <property type="evidence" value="ECO:0007669"/>
    <property type="project" value="UniProtKB-KW"/>
</dbReference>
<evidence type="ECO:0000256" key="11">
    <source>
        <dbReference type="SAM" id="MobiDB-lite"/>
    </source>
</evidence>
<dbReference type="Gene3D" id="3.30.40.10">
    <property type="entry name" value="Zinc/RING finger domain, C3HC4 (zinc finger)"/>
    <property type="match status" value="2"/>
</dbReference>
<comment type="pathway">
    <text evidence="2">Protein modification; protein ubiquitination.</text>
</comment>
<feature type="domain" description="SIAH-type" evidence="12">
    <location>
        <begin position="134"/>
        <end position="192"/>
    </location>
</feature>
<evidence type="ECO:0000256" key="2">
    <source>
        <dbReference type="ARBA" id="ARBA00004906"/>
    </source>
</evidence>
<dbReference type="InterPro" id="IPR052088">
    <property type="entry name" value="E3_ubiquitin-ligase_SINA"/>
</dbReference>
<dbReference type="EMBL" id="JACEFO010001653">
    <property type="protein sequence ID" value="KAF8725899.1"/>
    <property type="molecule type" value="Genomic_DNA"/>
</dbReference>
<dbReference type="AlphaFoldDB" id="A0A835KBR5"/>
<protein>
    <recommendedName>
        <fullName evidence="4">RING-type E3 ubiquitin transferase</fullName>
        <ecNumber evidence="4">2.3.2.27</ecNumber>
    </recommendedName>
</protein>
<dbReference type="GO" id="GO:0005737">
    <property type="term" value="C:cytoplasm"/>
    <property type="evidence" value="ECO:0007669"/>
    <property type="project" value="TreeGrafter"/>
</dbReference>
<evidence type="ECO:0000256" key="4">
    <source>
        <dbReference type="ARBA" id="ARBA00012483"/>
    </source>
</evidence>
<sequence length="691" mass="75608">MVRLRAGESFRAGEERRLKIRETAVKKATTTRASAGVHMKSKASGSSDAAMPASRMRPGRAAAAAGDATVEDTNALDCGVCFIPLKPPIFQCDVGHVVCSRCRDKLAPVGKCHVCSIATRNYHRCHAMERLVESIRVPCPNAAHGCGARPAYYDRQGHCQTCPHVPRLCPGKNCNFLGSTEVLLDHFTGAHGWPPTTEISAFVTCSILLYEGFNFILADCDEDDDHSTTTATTTSSRYLFLLNVTRQRLGCSITVHFIGEELPSEELRCVLRYQGHSMTLMMSISFWVAILCDLRSMWNAWIPPMGCPILMTASSLLCQITFLEASTRRILSMLMSVSASSVWSRPRSGEVATATGEDPAHRERVRGERRRRRRSMGSPRLPLSTYGVEKRVKIEMVANEAPTCSWRLSGMVTAAYVAAEDTGVLDCSVCFFPFKPPIYQCMMGHAVCSSCRDKLAPSGKCHVCGIEIDRYHRCRAMERLVESIHATCPNAAYGCDATPVYYDKDDHHRACPHAPLRCPATGCGFLGLAEALLDHFTGAHGWPPVTKARVGEVSGALLRDGFNFVLAGDDVAGGGGGKYLFLLNATRRPAAGDCGVTVHFVGPKQSSERLMAFLICGARRRYVYGRRECGNRLGVHDQHTVINLERVEDLSNGLPNPDDCFQFILPDSVLAGEDKEGAVQLVPQILITDAV</sequence>
<dbReference type="PANTHER" id="PTHR10315:SF90">
    <property type="entry name" value="RING-TYPE E3 UBIQUITIN TRANSFERASE"/>
    <property type="match status" value="1"/>
</dbReference>
<keyword evidence="9" id="KW-0862">Zinc</keyword>
<keyword evidence="5" id="KW-0808">Transferase</keyword>
<feature type="compositionally biased region" description="Low complexity" evidence="11">
    <location>
        <begin position="49"/>
        <end position="58"/>
    </location>
</feature>
<dbReference type="OrthoDB" id="4788989at2759"/>
<feature type="domain" description="SIAH-type" evidence="12">
    <location>
        <begin position="483"/>
        <end position="541"/>
    </location>
</feature>
<dbReference type="GO" id="GO:0061630">
    <property type="term" value="F:ubiquitin protein ligase activity"/>
    <property type="evidence" value="ECO:0007669"/>
    <property type="project" value="UniProtKB-EC"/>
</dbReference>
<reference evidence="13" key="1">
    <citation type="submission" date="2020-07" db="EMBL/GenBank/DDBJ databases">
        <title>Genome sequence and genetic diversity analysis of an under-domesticated orphan crop, white fonio (Digitaria exilis).</title>
        <authorList>
            <person name="Bennetzen J.L."/>
            <person name="Chen S."/>
            <person name="Ma X."/>
            <person name="Wang X."/>
            <person name="Yssel A.E.J."/>
            <person name="Chaluvadi S.R."/>
            <person name="Johnson M."/>
            <person name="Gangashetty P."/>
            <person name="Hamidou F."/>
            <person name="Sanogo M.D."/>
            <person name="Zwaenepoel A."/>
            <person name="Wallace J."/>
            <person name="Van De Peer Y."/>
            <person name="Van Deynze A."/>
        </authorList>
    </citation>
    <scope>NUCLEOTIDE SEQUENCE</scope>
    <source>
        <tissue evidence="13">Leaves</tissue>
    </source>
</reference>
<dbReference type="PANTHER" id="PTHR10315">
    <property type="entry name" value="E3 UBIQUITIN PROTEIN LIGASE SIAH"/>
    <property type="match status" value="1"/>
</dbReference>
<dbReference type="Pfam" id="PF21361">
    <property type="entry name" value="Sina_ZnF"/>
    <property type="match status" value="2"/>
</dbReference>
<keyword evidence="8" id="KW-0833">Ubl conjugation pathway</keyword>
<evidence type="ECO:0000313" key="13">
    <source>
        <dbReference type="EMBL" id="KAF8725899.1"/>
    </source>
</evidence>